<dbReference type="InParanoid" id="A0A0N1IQL2"/>
<dbReference type="GO" id="GO:0030159">
    <property type="term" value="F:signaling receptor complex adaptor activity"/>
    <property type="evidence" value="ECO:0007669"/>
    <property type="project" value="TreeGrafter"/>
</dbReference>
<dbReference type="EMBL" id="LADJ01030765">
    <property type="protein sequence ID" value="KPJ21227.1"/>
    <property type="molecule type" value="Genomic_DNA"/>
</dbReference>
<reference evidence="1 2" key="1">
    <citation type="journal article" date="2015" name="Nat. Commun.">
        <title>Outbred genome sequencing and CRISPR/Cas9 gene editing in butterflies.</title>
        <authorList>
            <person name="Li X."/>
            <person name="Fan D."/>
            <person name="Zhang W."/>
            <person name="Liu G."/>
            <person name="Zhang L."/>
            <person name="Zhao L."/>
            <person name="Fang X."/>
            <person name="Chen L."/>
            <person name="Dong Y."/>
            <person name="Chen Y."/>
            <person name="Ding Y."/>
            <person name="Zhao R."/>
            <person name="Feng M."/>
            <person name="Zhu Y."/>
            <person name="Feng Y."/>
            <person name="Jiang X."/>
            <person name="Zhu D."/>
            <person name="Xiang H."/>
            <person name="Feng X."/>
            <person name="Li S."/>
            <person name="Wang J."/>
            <person name="Zhang G."/>
            <person name="Kronforst M.R."/>
            <person name="Wang W."/>
        </authorList>
    </citation>
    <scope>NUCLEOTIDE SEQUENCE [LARGE SCALE GENOMIC DNA]</scope>
    <source>
        <strain evidence="1">Ya'a_city_454_Pm</strain>
        <tissue evidence="1">Whole body</tissue>
    </source>
</reference>
<gene>
    <name evidence="1" type="ORF">RR48_00457</name>
</gene>
<evidence type="ECO:0000313" key="1">
    <source>
        <dbReference type="EMBL" id="KPJ21227.1"/>
    </source>
</evidence>
<protein>
    <submittedName>
        <fullName evidence="1">C-Jun-amino-terminal kinase-interacting protein 4</fullName>
    </submittedName>
</protein>
<dbReference type="GO" id="GO:0005078">
    <property type="term" value="F:MAP-kinase scaffold activity"/>
    <property type="evidence" value="ECO:0007669"/>
    <property type="project" value="InterPro"/>
</dbReference>
<keyword evidence="2" id="KW-1185">Reference proteome</keyword>
<accession>A0A0N1IQL2</accession>
<name>A0A0N1IQL2_PAPMA</name>
<dbReference type="GO" id="GO:0005737">
    <property type="term" value="C:cytoplasm"/>
    <property type="evidence" value="ECO:0007669"/>
    <property type="project" value="TreeGrafter"/>
</dbReference>
<keyword evidence="1" id="KW-0418">Kinase</keyword>
<dbReference type="PANTHER" id="PTHR13886:SF4">
    <property type="entry name" value="JNK-INTERACTING PROTEIN 3"/>
    <property type="match status" value="1"/>
</dbReference>
<dbReference type="InterPro" id="IPR039911">
    <property type="entry name" value="JIP3/JIP4"/>
</dbReference>
<sequence>MTIVSTFRCGLTCARKTVALRLTAGVYLGRVCKDRKVQVFPFHLEACQYQPIAEGEPRMSLLCAAGVNLNGGRTSDGGCMIGDSVFYPNDSEDDNDDEQNTMCLAYEMTKAESVHSPEINEIDQQLQSTRVPEHSEKNLSSLVWICSSTQNDGVVMVS</sequence>
<dbReference type="STRING" id="76193.A0A0N1IQL2"/>
<comment type="caution">
    <text evidence="1">The sequence shown here is derived from an EMBL/GenBank/DDBJ whole genome shotgun (WGS) entry which is preliminary data.</text>
</comment>
<dbReference type="AlphaFoldDB" id="A0A0N1IQL2"/>
<dbReference type="PANTHER" id="PTHR13886">
    <property type="entry name" value="JNK/SAPK-ASSOCIATED PROTEIN"/>
    <property type="match status" value="1"/>
</dbReference>
<dbReference type="Proteomes" id="UP000053240">
    <property type="component" value="Unassembled WGS sequence"/>
</dbReference>
<dbReference type="GO" id="GO:0008432">
    <property type="term" value="F:JUN kinase binding"/>
    <property type="evidence" value="ECO:0007669"/>
    <property type="project" value="TreeGrafter"/>
</dbReference>
<proteinExistence type="predicted"/>
<keyword evidence="1" id="KW-0808">Transferase</keyword>
<dbReference type="GO" id="GO:0019894">
    <property type="term" value="F:kinesin binding"/>
    <property type="evidence" value="ECO:0007669"/>
    <property type="project" value="TreeGrafter"/>
</dbReference>
<organism evidence="1 2">
    <name type="scientific">Papilio machaon</name>
    <name type="common">Old World swallowtail butterfly</name>
    <dbReference type="NCBI Taxonomy" id="76193"/>
    <lineage>
        <taxon>Eukaryota</taxon>
        <taxon>Metazoa</taxon>
        <taxon>Ecdysozoa</taxon>
        <taxon>Arthropoda</taxon>
        <taxon>Hexapoda</taxon>
        <taxon>Insecta</taxon>
        <taxon>Pterygota</taxon>
        <taxon>Neoptera</taxon>
        <taxon>Endopterygota</taxon>
        <taxon>Lepidoptera</taxon>
        <taxon>Glossata</taxon>
        <taxon>Ditrysia</taxon>
        <taxon>Papilionoidea</taxon>
        <taxon>Papilionidae</taxon>
        <taxon>Papilioninae</taxon>
        <taxon>Papilio</taxon>
    </lineage>
</organism>
<dbReference type="GO" id="GO:0016192">
    <property type="term" value="P:vesicle-mediated transport"/>
    <property type="evidence" value="ECO:0007669"/>
    <property type="project" value="TreeGrafter"/>
</dbReference>
<dbReference type="GO" id="GO:0016301">
    <property type="term" value="F:kinase activity"/>
    <property type="evidence" value="ECO:0007669"/>
    <property type="project" value="UniProtKB-KW"/>
</dbReference>
<evidence type="ECO:0000313" key="2">
    <source>
        <dbReference type="Proteomes" id="UP000053240"/>
    </source>
</evidence>